<keyword evidence="4 5" id="KW-0472">Membrane</keyword>
<reference evidence="8" key="1">
    <citation type="submission" date="2016-11" db="UniProtKB">
        <authorList>
            <consortium name="WormBaseParasite"/>
        </authorList>
    </citation>
    <scope>IDENTIFICATION</scope>
</reference>
<evidence type="ECO:0000313" key="8">
    <source>
        <dbReference type="WBParaSite" id="maker-uti_cns_0007153-snap-gene-0.5-mRNA-1"/>
    </source>
</evidence>
<keyword evidence="2 5" id="KW-0812">Transmembrane</keyword>
<keyword evidence="7" id="KW-1185">Reference proteome</keyword>
<dbReference type="InterPro" id="IPR050186">
    <property type="entry name" value="TPT_transporter"/>
</dbReference>
<feature type="transmembrane region" description="Helical" evidence="5">
    <location>
        <begin position="29"/>
        <end position="49"/>
    </location>
</feature>
<comment type="subcellular location">
    <subcellularLocation>
        <location evidence="1">Membrane</location>
        <topology evidence="1">Multi-pass membrane protein</topology>
    </subcellularLocation>
</comment>
<keyword evidence="3 5" id="KW-1133">Transmembrane helix</keyword>
<feature type="transmembrane region" description="Helical" evidence="5">
    <location>
        <begin position="125"/>
        <end position="146"/>
    </location>
</feature>
<feature type="transmembrane region" description="Helical" evidence="5">
    <location>
        <begin position="56"/>
        <end position="78"/>
    </location>
</feature>
<evidence type="ECO:0000259" key="6">
    <source>
        <dbReference type="Pfam" id="PF03151"/>
    </source>
</evidence>
<evidence type="ECO:0000256" key="5">
    <source>
        <dbReference type="SAM" id="Phobius"/>
    </source>
</evidence>
<dbReference type="GO" id="GO:0003676">
    <property type="term" value="F:nucleic acid binding"/>
    <property type="evidence" value="ECO:0007669"/>
    <property type="project" value="InterPro"/>
</dbReference>
<dbReference type="Gene3D" id="3.30.420.10">
    <property type="entry name" value="Ribonuclease H-like superfamily/Ribonuclease H"/>
    <property type="match status" value="1"/>
</dbReference>
<dbReference type="GO" id="GO:0016020">
    <property type="term" value="C:membrane"/>
    <property type="evidence" value="ECO:0007669"/>
    <property type="project" value="UniProtKB-SubCell"/>
</dbReference>
<protein>
    <submittedName>
        <fullName evidence="8">TPT domain-containing protein</fullName>
    </submittedName>
</protein>
<evidence type="ECO:0000256" key="1">
    <source>
        <dbReference type="ARBA" id="ARBA00004141"/>
    </source>
</evidence>
<proteinExistence type="predicted"/>
<dbReference type="WBParaSite" id="maker-uti_cns_0007153-snap-gene-0.5-mRNA-1">
    <property type="protein sequence ID" value="maker-uti_cns_0007153-snap-gene-0.5-mRNA-1"/>
    <property type="gene ID" value="maker-uti_cns_0007153-snap-gene-0.5"/>
</dbReference>
<evidence type="ECO:0000313" key="7">
    <source>
        <dbReference type="Proteomes" id="UP000095280"/>
    </source>
</evidence>
<dbReference type="AlphaFoldDB" id="A0A1I8HNZ9"/>
<accession>A0A1I8HNZ9</accession>
<dbReference type="InterPro" id="IPR004853">
    <property type="entry name" value="Sugar_P_trans_dom"/>
</dbReference>
<feature type="transmembrane region" description="Helical" evidence="5">
    <location>
        <begin position="153"/>
        <end position="171"/>
    </location>
</feature>
<dbReference type="Proteomes" id="UP000095280">
    <property type="component" value="Unplaced"/>
</dbReference>
<feature type="domain" description="Sugar phosphate transporter" evidence="6">
    <location>
        <begin position="31"/>
        <end position="327"/>
    </location>
</feature>
<organism evidence="7 8">
    <name type="scientific">Macrostomum lignano</name>
    <dbReference type="NCBI Taxonomy" id="282301"/>
    <lineage>
        <taxon>Eukaryota</taxon>
        <taxon>Metazoa</taxon>
        <taxon>Spiralia</taxon>
        <taxon>Lophotrochozoa</taxon>
        <taxon>Platyhelminthes</taxon>
        <taxon>Rhabditophora</taxon>
        <taxon>Macrostomorpha</taxon>
        <taxon>Macrostomida</taxon>
        <taxon>Macrostomidae</taxon>
        <taxon>Macrostomum</taxon>
    </lineage>
</organism>
<dbReference type="Pfam" id="PF03151">
    <property type="entry name" value="TPT"/>
    <property type="match status" value="1"/>
</dbReference>
<sequence>MTQRYQQLNMAEHSQHSGRASRANMLLEALRTLVLILVFYSFSITLTFYNKKYITLYPYPLSITVLHLCVKFLLAWLIRQVVEQLTGCHRLELCWAAYCRRVSPAGIASSLDIGLSNWSFEFVTVSLYTMTKSTAVVFILLFAIYLRLEEKRWSLVLVILLIAVGLFLFTYKSTQFHTGGFLLVLSASFVSGIRWTTAQVVTQRAELGLANPVDMIYHVQPWMVLVLLPLSVAFEGTEIATTANLFRASSATAAFGTVRILLVGAFLAFGLECSEYLLLSRTSSLTLSVSGIFKEVCTIVLAAGINDDVINPVNWAGMALCLSGIGLHCGLKAAASSADATVQGYAYARYRLGISALSCHDEQLKVYGDAAPGQSTVYRWYSKFRDEAFPLVSAPRTGWPRSTRIAELIETCRALVEEDPKDLHLRNVSAVWVPHALSEEKKTAYINCAKQIRRLFYNEGMENFCDKYVVEDETWVYLNNTGTKQNNRCWLGQWDHRPQQTVDANGIVEFIRHTGDLWRTLRSRPIHLSDVLWQWDNARPHVARSVQQYMESRGVQLVFQSPYSPDFNLCDRFLFSWIKTDFSRRVFSDHNEETVKLLAAAAAGSAGIGSRCSSKRYRPENPTSPLTGCAISPSPSPSGAPCRMIDSPGCHTIPASTIPAKTFLCYLRLSPFPNAFTANVSNL</sequence>
<name>A0A1I8HNZ9_9PLAT</name>
<evidence type="ECO:0000256" key="2">
    <source>
        <dbReference type="ARBA" id="ARBA00022692"/>
    </source>
</evidence>
<dbReference type="Gene3D" id="1.10.10.1450">
    <property type="match status" value="1"/>
</dbReference>
<feature type="transmembrane region" description="Helical" evidence="5">
    <location>
        <begin position="246"/>
        <end position="271"/>
    </location>
</feature>
<dbReference type="PANTHER" id="PTHR11132">
    <property type="entry name" value="SOLUTE CARRIER FAMILY 35"/>
    <property type="match status" value="1"/>
</dbReference>
<dbReference type="CDD" id="cd21092">
    <property type="entry name" value="TPT_S35C2"/>
    <property type="match status" value="1"/>
</dbReference>
<feature type="transmembrane region" description="Helical" evidence="5">
    <location>
        <begin position="177"/>
        <end position="195"/>
    </location>
</feature>
<evidence type="ECO:0000256" key="4">
    <source>
        <dbReference type="ARBA" id="ARBA00023136"/>
    </source>
</evidence>
<dbReference type="InterPro" id="IPR036397">
    <property type="entry name" value="RNaseH_sf"/>
</dbReference>
<evidence type="ECO:0000256" key="3">
    <source>
        <dbReference type="ARBA" id="ARBA00022989"/>
    </source>
</evidence>